<feature type="domain" description="MAM" evidence="4">
    <location>
        <begin position="663"/>
        <end position="812"/>
    </location>
</feature>
<dbReference type="PANTHER" id="PTHR23282">
    <property type="entry name" value="APICAL ENDOSOMAL GLYCOPROTEIN PRECURSOR"/>
    <property type="match status" value="1"/>
</dbReference>
<dbReference type="Gene3D" id="4.10.400.10">
    <property type="entry name" value="Low-density Lipoprotein Receptor"/>
    <property type="match status" value="1"/>
</dbReference>
<protein>
    <submittedName>
        <fullName evidence="6">Apical endosomal glycoprotein isoform X1</fullName>
    </submittedName>
</protein>
<feature type="domain" description="MAM" evidence="4">
    <location>
        <begin position="977"/>
        <end position="1137"/>
    </location>
</feature>
<dbReference type="PROSITE" id="PS50068">
    <property type="entry name" value="LDLRA_2"/>
    <property type="match status" value="1"/>
</dbReference>
<evidence type="ECO:0000256" key="1">
    <source>
        <dbReference type="ARBA" id="ARBA00023157"/>
    </source>
</evidence>
<feature type="domain" description="MAM" evidence="4">
    <location>
        <begin position="54"/>
        <end position="219"/>
    </location>
</feature>
<dbReference type="CDD" id="cd00112">
    <property type="entry name" value="LDLa"/>
    <property type="match status" value="1"/>
</dbReference>
<feature type="disulfide bond" evidence="2">
    <location>
        <begin position="227"/>
        <end position="239"/>
    </location>
</feature>
<dbReference type="GO" id="GO:0016020">
    <property type="term" value="C:membrane"/>
    <property type="evidence" value="ECO:0007669"/>
    <property type="project" value="InterPro"/>
</dbReference>
<dbReference type="PROSITE" id="PS01209">
    <property type="entry name" value="LDLRA_1"/>
    <property type="match status" value="1"/>
</dbReference>
<feature type="disulfide bond" evidence="2">
    <location>
        <begin position="246"/>
        <end position="261"/>
    </location>
</feature>
<evidence type="ECO:0000313" key="5">
    <source>
        <dbReference type="Proteomes" id="UP000515150"/>
    </source>
</evidence>
<feature type="domain" description="MAM" evidence="4">
    <location>
        <begin position="451"/>
        <end position="619"/>
    </location>
</feature>
<feature type="chain" id="PRO_5040982756" evidence="3">
    <location>
        <begin position="23"/>
        <end position="1234"/>
    </location>
</feature>
<feature type="domain" description="MAM" evidence="4">
    <location>
        <begin position="265"/>
        <end position="428"/>
    </location>
</feature>
<dbReference type="SMART" id="SM00192">
    <property type="entry name" value="LDLa"/>
    <property type="match status" value="3"/>
</dbReference>
<dbReference type="CDD" id="cd06263">
    <property type="entry name" value="MAM"/>
    <property type="match status" value="5"/>
</dbReference>
<feature type="signal peptide" evidence="3">
    <location>
        <begin position="1"/>
        <end position="22"/>
    </location>
</feature>
<dbReference type="Proteomes" id="UP000515150">
    <property type="component" value="Chromosome 12"/>
</dbReference>
<dbReference type="PROSITE" id="PS50060">
    <property type="entry name" value="MAM_2"/>
    <property type="match status" value="6"/>
</dbReference>
<dbReference type="OrthoDB" id="8847287at2759"/>
<dbReference type="SUPFAM" id="SSF57424">
    <property type="entry name" value="LDL receptor-like module"/>
    <property type="match status" value="1"/>
</dbReference>
<name>A0A9W2Y547_BETSP</name>
<dbReference type="AlphaFoldDB" id="A0A9W2Y547"/>
<dbReference type="InterPro" id="IPR023415">
    <property type="entry name" value="LDLR_class-A_CS"/>
</dbReference>
<dbReference type="SUPFAM" id="SSF49899">
    <property type="entry name" value="Concanavalin A-like lectins/glucanases"/>
    <property type="match status" value="6"/>
</dbReference>
<dbReference type="RefSeq" id="XP_055369103.1">
    <property type="nucleotide sequence ID" value="XM_055513128.1"/>
</dbReference>
<dbReference type="InterPro" id="IPR051560">
    <property type="entry name" value="MAM_domain-containing"/>
</dbReference>
<dbReference type="SMART" id="SM00137">
    <property type="entry name" value="MAM"/>
    <property type="match status" value="5"/>
</dbReference>
<gene>
    <name evidence="6" type="primary">mamdc4</name>
</gene>
<keyword evidence="5" id="KW-1185">Reference proteome</keyword>
<feature type="domain" description="MAM" evidence="4">
    <location>
        <begin position="814"/>
        <end position="974"/>
    </location>
</feature>
<keyword evidence="1 2" id="KW-1015">Disulfide bond</keyword>
<dbReference type="Pfam" id="PF00629">
    <property type="entry name" value="MAM"/>
    <property type="match status" value="6"/>
</dbReference>
<dbReference type="CTD" id="158056"/>
<dbReference type="PANTHER" id="PTHR23282:SF145">
    <property type="entry name" value="APICAL ENDOSOMAL GLYCOPROTEIN ISOFORM X1"/>
    <property type="match status" value="1"/>
</dbReference>
<dbReference type="PRINTS" id="PR00261">
    <property type="entry name" value="LDLRECEPTOR"/>
</dbReference>
<dbReference type="InterPro" id="IPR002172">
    <property type="entry name" value="LDrepeatLR_classA_rpt"/>
</dbReference>
<dbReference type="GeneID" id="114867250"/>
<dbReference type="Pfam" id="PF00057">
    <property type="entry name" value="Ldl_recept_a"/>
    <property type="match status" value="1"/>
</dbReference>
<keyword evidence="3" id="KW-0732">Signal</keyword>
<proteinExistence type="predicted"/>
<organism evidence="5 6">
    <name type="scientific">Betta splendens</name>
    <name type="common">Siamese fighting fish</name>
    <dbReference type="NCBI Taxonomy" id="158456"/>
    <lineage>
        <taxon>Eukaryota</taxon>
        <taxon>Metazoa</taxon>
        <taxon>Chordata</taxon>
        <taxon>Craniata</taxon>
        <taxon>Vertebrata</taxon>
        <taxon>Euteleostomi</taxon>
        <taxon>Actinopterygii</taxon>
        <taxon>Neopterygii</taxon>
        <taxon>Teleostei</taxon>
        <taxon>Neoteleostei</taxon>
        <taxon>Acanthomorphata</taxon>
        <taxon>Anabantaria</taxon>
        <taxon>Anabantiformes</taxon>
        <taxon>Anabantoidei</taxon>
        <taxon>Osphronemidae</taxon>
        <taxon>Betta</taxon>
    </lineage>
</organism>
<sequence>MFHWKCSALILLVLQWAAGSRADSCQAPERTCDFVCDCSNCNDEHNCGYSEKGFKCDFEEAGMCGWTDQSFSPYSWERHQRGDMLPDSGPSSDYTTGTATGWFMGVNAVKTESLSTAVLTSPELRQSSPTCRLHLRYFLWDSGQKGLGSTPLWATVLLQDFQQAIVWRPEATSVRSWREATIYLGRIPTTFQIRLYSERSEGQKGDVAIDQLEFLDCALPSPFPGECPQGMLSCKHGGCVEPRLICDGSDDCGDETDEKHCAGYKLCDFEENLCDWDLRSLSSLKWVRTSQENISMSDPLKGPGRDYSNNSASGHFLYVTVPDNGLKRDWASFQSPLLEPTNSSDPCKMVMYTHLFGPRSGGLTVLVADNNIYPVWERGQALGDVWVKAEVDIVTEFPFQIIIMAAIRDFTYGGIAIDNIMLSPECRPSSANASFPNFPKPPKHPCTEPDRLCDFNPDCANADDESKCGDFFYYQGSSGWTDSSIGSQGWLYKNSTYEEGYLYVADAPGQQLTEAQMRTPLLGPSGPACSLSFSFALIGTADHIGELSVRVIDSLLGMQPKLWEFSGKTQTTGGAWQHIALPVGFRKHRFQLAFEARAVNVDPDTMIKVKNVHFINCYSKYLPATPTGTVRFITIASAHKILPYVCFHLLPRNIFYLFFLSGLSCNFESGLCGWYQDHGDNFDWTMLDGTDHTIGTGKSLVVDMWSSSLRGMSGCLVSFPQLAGPAGYCLSFFYKLYGPNTGTLNVKLLSNHGYETVLWTRSGAHGNVWNEAHCPVPHQLTSFQLVFEAVRSGYDGQLAIDDVNFMAASCSAPRLCSFEDQTCAYSSSGKVQWFHCNGHAVTTTGPKKDHTLETELGFYMMTNTGANILPYGETAVLTSPVRQGTSKTECLYFWYQRGGVNPGSLTVYIKPVKGDRVKIFSDNLNQGHVWRHGNGDISSALVEWQLEFEVVGAGGIDSYIAVDDILLLAHPCETQGSKCSLERGMCSWSNTQNSQKDKLDWELTSAESEKHYPIPLEDHTLGTERGHFLFLPSSNRTAANQNAQLLGPHLPPTKGTCLRFWAYKPSSSDSQLKVWKFSVGHLNELLVVKHLDMLWRHFDVNITSTEEYQIVFEGIKGSSGFIALDDIEYTIGVNCADEVTDPVTKVLLLQARILYQRPGSLRLLRSILDVRMTALFWTEISDVVSGICWSHSPSLAVMMPDRSFHVVQRQNIALVGWDCSLLGVFQDQDCLALH</sequence>
<dbReference type="InterPro" id="IPR036055">
    <property type="entry name" value="LDL_receptor-like_sf"/>
</dbReference>
<evidence type="ECO:0000256" key="2">
    <source>
        <dbReference type="PROSITE-ProRule" id="PRU00124"/>
    </source>
</evidence>
<reference evidence="6" key="1">
    <citation type="submission" date="2025-08" db="UniProtKB">
        <authorList>
            <consortium name="RefSeq"/>
        </authorList>
    </citation>
    <scope>IDENTIFICATION</scope>
</reference>
<evidence type="ECO:0000313" key="6">
    <source>
        <dbReference type="RefSeq" id="XP_055369103.1"/>
    </source>
</evidence>
<accession>A0A9W2Y547</accession>
<dbReference type="InterPro" id="IPR000998">
    <property type="entry name" value="MAM_dom"/>
</dbReference>
<evidence type="ECO:0000259" key="4">
    <source>
        <dbReference type="PROSITE" id="PS50060"/>
    </source>
</evidence>
<feature type="disulfide bond" evidence="2">
    <location>
        <begin position="234"/>
        <end position="252"/>
    </location>
</feature>
<dbReference type="Gene3D" id="2.60.120.200">
    <property type="match status" value="6"/>
</dbReference>
<evidence type="ECO:0000256" key="3">
    <source>
        <dbReference type="SAM" id="SignalP"/>
    </source>
</evidence>
<dbReference type="InterPro" id="IPR013320">
    <property type="entry name" value="ConA-like_dom_sf"/>
</dbReference>